<sequence>MEYVYAELVRKGRNINTVPKSKIVPTCVLLIISHDLTYDQVPTGYKTKVKEALKEQGYDENGEPLVIAEDTAE</sequence>
<dbReference type="AlphaFoldDB" id="A0A6N7W8R2"/>
<dbReference type="RefSeq" id="WP_154468029.1">
    <property type="nucleotide sequence ID" value="NZ_VUMI01000073.1"/>
</dbReference>
<protein>
    <submittedName>
        <fullName evidence="1">Uncharacterized protein</fullName>
    </submittedName>
</protein>
<gene>
    <name evidence="1" type="ORF">FYJ45_26490</name>
</gene>
<proteinExistence type="predicted"/>
<organism evidence="1 2">
    <name type="scientific">Eisenbergiella porci</name>
    <dbReference type="NCBI Taxonomy" id="2652274"/>
    <lineage>
        <taxon>Bacteria</taxon>
        <taxon>Bacillati</taxon>
        <taxon>Bacillota</taxon>
        <taxon>Clostridia</taxon>
        <taxon>Lachnospirales</taxon>
        <taxon>Lachnospiraceae</taxon>
        <taxon>Eisenbergiella</taxon>
    </lineage>
</organism>
<comment type="caution">
    <text evidence="1">The sequence shown here is derived from an EMBL/GenBank/DDBJ whole genome shotgun (WGS) entry which is preliminary data.</text>
</comment>
<dbReference type="GeneID" id="86056550"/>
<evidence type="ECO:0000313" key="2">
    <source>
        <dbReference type="Proteomes" id="UP000436047"/>
    </source>
</evidence>
<keyword evidence="2" id="KW-1185">Reference proteome</keyword>
<accession>A0A6N7W8R2</accession>
<dbReference type="EMBL" id="VUMI01000073">
    <property type="protein sequence ID" value="MSS91641.1"/>
    <property type="molecule type" value="Genomic_DNA"/>
</dbReference>
<dbReference type="NCBIfam" id="NF040910">
    <property type="entry name" value="CD1375_fam"/>
    <property type="match status" value="1"/>
</dbReference>
<dbReference type="InterPro" id="IPR047907">
    <property type="entry name" value="CD1375-like"/>
</dbReference>
<evidence type="ECO:0000313" key="1">
    <source>
        <dbReference type="EMBL" id="MSS91641.1"/>
    </source>
</evidence>
<name>A0A6N7W8R2_9FIRM</name>
<reference evidence="1 2" key="1">
    <citation type="submission" date="2019-08" db="EMBL/GenBank/DDBJ databases">
        <title>In-depth cultivation of the pig gut microbiome towards novel bacterial diversity and tailored functional studies.</title>
        <authorList>
            <person name="Wylensek D."/>
            <person name="Hitch T.C.A."/>
            <person name="Clavel T."/>
        </authorList>
    </citation>
    <scope>NUCLEOTIDE SEQUENCE [LARGE SCALE GENOMIC DNA]</scope>
    <source>
        <strain evidence="1 2">WCA-389-WT-23B</strain>
    </source>
</reference>
<dbReference type="Proteomes" id="UP000436047">
    <property type="component" value="Unassembled WGS sequence"/>
</dbReference>